<organism evidence="4">
    <name type="scientific">Soboliphyme baturini</name>
    <dbReference type="NCBI Taxonomy" id="241478"/>
    <lineage>
        <taxon>Eukaryota</taxon>
        <taxon>Metazoa</taxon>
        <taxon>Ecdysozoa</taxon>
        <taxon>Nematoda</taxon>
        <taxon>Enoplea</taxon>
        <taxon>Dorylaimia</taxon>
        <taxon>Dioctophymatida</taxon>
        <taxon>Dioctophymatoidea</taxon>
        <taxon>Soboliphymatidae</taxon>
        <taxon>Soboliphyme</taxon>
    </lineage>
</organism>
<protein>
    <submittedName>
        <fullName evidence="2 4">Uncharacterized protein</fullName>
    </submittedName>
</protein>
<sequence>MDKHFEEPNRTTRVAPKRPASLRDITTRHVDQSSSSVLPNKRAKIQRNRKDVCEPPSTSSALTFVQRRLAGLVDYFPNIDAARRLTRSFTRTLLDSPQPQPQPSS</sequence>
<reference evidence="4" key="1">
    <citation type="submission" date="2016-06" db="UniProtKB">
        <authorList>
            <consortium name="WormBaseParasite"/>
        </authorList>
    </citation>
    <scope>IDENTIFICATION</scope>
</reference>
<evidence type="ECO:0000313" key="2">
    <source>
        <dbReference type="EMBL" id="VDP00212.1"/>
    </source>
</evidence>
<evidence type="ECO:0000313" key="4">
    <source>
        <dbReference type="WBParaSite" id="SBAD_0000330001-mRNA-1"/>
    </source>
</evidence>
<dbReference type="Proteomes" id="UP000270296">
    <property type="component" value="Unassembled WGS sequence"/>
</dbReference>
<keyword evidence="3" id="KW-1185">Reference proteome</keyword>
<reference evidence="2 3" key="2">
    <citation type="submission" date="2018-11" db="EMBL/GenBank/DDBJ databases">
        <authorList>
            <consortium name="Pathogen Informatics"/>
        </authorList>
    </citation>
    <scope>NUCLEOTIDE SEQUENCE [LARGE SCALE GENOMIC DNA]</scope>
</reference>
<dbReference type="WBParaSite" id="SBAD_0000330001-mRNA-1">
    <property type="protein sequence ID" value="SBAD_0000330001-mRNA-1"/>
    <property type="gene ID" value="SBAD_0000330001"/>
</dbReference>
<feature type="region of interest" description="Disordered" evidence="1">
    <location>
        <begin position="1"/>
        <end position="58"/>
    </location>
</feature>
<accession>A0A183IHQ9</accession>
<feature type="compositionally biased region" description="Basic and acidic residues" evidence="1">
    <location>
        <begin position="1"/>
        <end position="10"/>
    </location>
</feature>
<name>A0A183IHQ9_9BILA</name>
<gene>
    <name evidence="2" type="ORF">SBAD_LOCUS3154</name>
</gene>
<evidence type="ECO:0000256" key="1">
    <source>
        <dbReference type="SAM" id="MobiDB-lite"/>
    </source>
</evidence>
<proteinExistence type="predicted"/>
<dbReference type="EMBL" id="UZAM01007598">
    <property type="protein sequence ID" value="VDP00212.1"/>
    <property type="molecule type" value="Genomic_DNA"/>
</dbReference>
<evidence type="ECO:0000313" key="3">
    <source>
        <dbReference type="Proteomes" id="UP000270296"/>
    </source>
</evidence>
<dbReference type="AlphaFoldDB" id="A0A183IHQ9"/>